<organism evidence="6 7">
    <name type="scientific">Candidatus Phosphoribacter hodrii</name>
    <dbReference type="NCBI Taxonomy" id="2953743"/>
    <lineage>
        <taxon>Bacteria</taxon>
        <taxon>Bacillati</taxon>
        <taxon>Actinomycetota</taxon>
        <taxon>Actinomycetes</taxon>
        <taxon>Micrococcales</taxon>
        <taxon>Dermatophilaceae</taxon>
        <taxon>Candidatus Phosphoribacter</taxon>
    </lineage>
</organism>
<dbReference type="EMBL" id="JADIXZ010000004">
    <property type="protein sequence ID" value="MBK6301550.1"/>
    <property type="molecule type" value="Genomic_DNA"/>
</dbReference>
<proteinExistence type="predicted"/>
<protein>
    <submittedName>
        <fullName evidence="6">ABC transporter ATP-binding protein</fullName>
    </submittedName>
</protein>
<keyword evidence="3 6" id="KW-0067">ATP-binding</keyword>
<comment type="caution">
    <text evidence="6">The sequence shown here is derived from an EMBL/GenBank/DDBJ whole genome shotgun (WGS) entry which is preliminary data.</text>
</comment>
<dbReference type="InterPro" id="IPR017911">
    <property type="entry name" value="MacB-like_ATP-bd"/>
</dbReference>
<dbReference type="InterPro" id="IPR027417">
    <property type="entry name" value="P-loop_NTPase"/>
</dbReference>
<dbReference type="InterPro" id="IPR003439">
    <property type="entry name" value="ABC_transporter-like_ATP-bd"/>
</dbReference>
<feature type="domain" description="ABC transporter" evidence="5">
    <location>
        <begin position="6"/>
        <end position="244"/>
    </location>
</feature>
<dbReference type="InterPro" id="IPR017871">
    <property type="entry name" value="ABC_transporter-like_CS"/>
</dbReference>
<dbReference type="GO" id="GO:0098796">
    <property type="term" value="C:membrane protein complex"/>
    <property type="evidence" value="ECO:0007669"/>
    <property type="project" value="UniProtKB-ARBA"/>
</dbReference>
<dbReference type="GO" id="GO:0005886">
    <property type="term" value="C:plasma membrane"/>
    <property type="evidence" value="ECO:0007669"/>
    <property type="project" value="TreeGrafter"/>
</dbReference>
<dbReference type="PANTHER" id="PTHR24220:SF685">
    <property type="entry name" value="ABC TRANSPORTER RELATED"/>
    <property type="match status" value="1"/>
</dbReference>
<evidence type="ECO:0000256" key="1">
    <source>
        <dbReference type="ARBA" id="ARBA00022448"/>
    </source>
</evidence>
<dbReference type="SMART" id="SM00382">
    <property type="entry name" value="AAA"/>
    <property type="match status" value="1"/>
</dbReference>
<dbReference type="FunFam" id="3.40.50.300:FF:000032">
    <property type="entry name" value="Export ABC transporter ATP-binding protein"/>
    <property type="match status" value="1"/>
</dbReference>
<evidence type="ECO:0000256" key="3">
    <source>
        <dbReference type="ARBA" id="ARBA00022840"/>
    </source>
</evidence>
<evidence type="ECO:0000256" key="4">
    <source>
        <dbReference type="SAM" id="MobiDB-lite"/>
    </source>
</evidence>
<dbReference type="CDD" id="cd03255">
    <property type="entry name" value="ABC_MJ0796_LolCDE_FtsE"/>
    <property type="match status" value="1"/>
</dbReference>
<dbReference type="Pfam" id="PF00005">
    <property type="entry name" value="ABC_tran"/>
    <property type="match status" value="1"/>
</dbReference>
<keyword evidence="1" id="KW-0813">Transport</keyword>
<dbReference type="SUPFAM" id="SSF52540">
    <property type="entry name" value="P-loop containing nucleoside triphosphate hydrolases"/>
    <property type="match status" value="1"/>
</dbReference>
<dbReference type="Gene3D" id="3.40.50.300">
    <property type="entry name" value="P-loop containing nucleotide triphosphate hydrolases"/>
    <property type="match status" value="1"/>
</dbReference>
<dbReference type="PANTHER" id="PTHR24220">
    <property type="entry name" value="IMPORT ATP-BINDING PROTEIN"/>
    <property type="match status" value="1"/>
</dbReference>
<reference evidence="6 7" key="1">
    <citation type="submission" date="2020-10" db="EMBL/GenBank/DDBJ databases">
        <title>Connecting structure to function with the recovery of over 1000 high-quality activated sludge metagenome-assembled genomes encoding full-length rRNA genes using long-read sequencing.</title>
        <authorList>
            <person name="Singleton C.M."/>
            <person name="Petriglieri F."/>
            <person name="Kristensen J.M."/>
            <person name="Kirkegaard R.H."/>
            <person name="Michaelsen T.Y."/>
            <person name="Andersen M.H."/>
            <person name="Karst S.M."/>
            <person name="Dueholm M.S."/>
            <person name="Nielsen P.H."/>
            <person name="Albertsen M."/>
        </authorList>
    </citation>
    <scope>NUCLEOTIDE SEQUENCE [LARGE SCALE GENOMIC DNA]</scope>
    <source>
        <strain evidence="6">AalE_18-Q3-R2-46_BAT3C.188</strain>
    </source>
</reference>
<dbReference type="GO" id="GO:0016887">
    <property type="term" value="F:ATP hydrolysis activity"/>
    <property type="evidence" value="ECO:0007669"/>
    <property type="project" value="InterPro"/>
</dbReference>
<evidence type="ECO:0000313" key="7">
    <source>
        <dbReference type="Proteomes" id="UP000718281"/>
    </source>
</evidence>
<dbReference type="Proteomes" id="UP000718281">
    <property type="component" value="Unassembled WGS sequence"/>
</dbReference>
<evidence type="ECO:0000256" key="2">
    <source>
        <dbReference type="ARBA" id="ARBA00022741"/>
    </source>
</evidence>
<name>A0A935CEL5_9MICO</name>
<gene>
    <name evidence="6" type="ORF">IPF40_11060</name>
</gene>
<dbReference type="GO" id="GO:0005524">
    <property type="term" value="F:ATP binding"/>
    <property type="evidence" value="ECO:0007669"/>
    <property type="project" value="UniProtKB-KW"/>
</dbReference>
<dbReference type="AlphaFoldDB" id="A0A935CEL5"/>
<dbReference type="InterPro" id="IPR015854">
    <property type="entry name" value="ABC_transpr_LolD-like"/>
</dbReference>
<evidence type="ECO:0000313" key="6">
    <source>
        <dbReference type="EMBL" id="MBK6301550.1"/>
    </source>
</evidence>
<sequence>MSDLVLRMTDVYRVHGSGPTAVRALDGVSLSVQAGELVAVMGPSGSGKSTLLNLAGALDLPTAGVVEIDGQSTSSLRPADLAALRRRRVGVVFQDLNLIPSLTAAENIGLPLELDGRRVSEAHRAAVGALHELGLDELADRYPDQMSGGQQQRVAIARALVGDRRLVLADEPTGALDSLTGEGVLAVLRARCDAGAAGLLVTHEARHAAWADRVVYLRDGRVVDSTEAYSAASMPRARHTPAPSGTSPSPGSSPVAGMPPAPGPSAAVTPPGATASVGAHSEPGREG</sequence>
<evidence type="ECO:0000259" key="5">
    <source>
        <dbReference type="PROSITE" id="PS50893"/>
    </source>
</evidence>
<dbReference type="PROSITE" id="PS50893">
    <property type="entry name" value="ABC_TRANSPORTER_2"/>
    <property type="match status" value="1"/>
</dbReference>
<feature type="region of interest" description="Disordered" evidence="4">
    <location>
        <begin position="228"/>
        <end position="287"/>
    </location>
</feature>
<accession>A0A935CEL5</accession>
<keyword evidence="2" id="KW-0547">Nucleotide-binding</keyword>
<feature type="compositionally biased region" description="Low complexity" evidence="4">
    <location>
        <begin position="241"/>
        <end position="256"/>
    </location>
</feature>
<dbReference type="InterPro" id="IPR003593">
    <property type="entry name" value="AAA+_ATPase"/>
</dbReference>
<dbReference type="PROSITE" id="PS00211">
    <property type="entry name" value="ABC_TRANSPORTER_1"/>
    <property type="match status" value="1"/>
</dbReference>
<dbReference type="GO" id="GO:0022857">
    <property type="term" value="F:transmembrane transporter activity"/>
    <property type="evidence" value="ECO:0007669"/>
    <property type="project" value="TreeGrafter"/>
</dbReference>